<sequence>MDPRVPVHDLLIIGGGFGACSALAWLARLAPKAMRVAVMIGSRTPADGADNFYGCGLAYGAQDPTHLLNSAHWNMGLLLDEPDGFTHWLSAQSPTKKLSDFVPRAEYGAFLQSKWHENLKLLTLKGVEVHVIQQSAISILELTDRFVTIVDDAGTNHSCAAVLVCMGPTLISETGLRHEKLISPIWPHGLQCLKGACGQVVIIGTGLSGIDAAISALAEPEVTKLTMISRDGRLPLAHDAAARERLDVQFKGCPLEVLKTIRTAASRVPWQAVMNALRDQSNIIWHDWTTIERRLALRHLSGMWTAHRNRLPPDVLRQVETAIDHGRLEIIKSFTRLHFDNDGHVCVQLIGSGGIIKPDWVVDARGFARINMNMNSFFGQALRDGHFNTSGLGYGIAGDKSHRVTPLGLAPIHVVGAARIGDLIETTGAPEVRTQVHQSLEALLKPNHPVKVSRHMNCQENGSSAID</sequence>
<evidence type="ECO:0000313" key="4">
    <source>
        <dbReference type="Proteomes" id="UP001161064"/>
    </source>
</evidence>
<keyword evidence="1" id="KW-1133">Transmembrane helix</keyword>
<evidence type="ECO:0000256" key="1">
    <source>
        <dbReference type="SAM" id="Phobius"/>
    </source>
</evidence>
<feature type="domain" description="FAD-dependent urate hydroxylase HpyO/Asp monooxygenase CreE-like FAD/NAD(P)-binding" evidence="2">
    <location>
        <begin position="12"/>
        <end position="167"/>
    </location>
</feature>
<comment type="caution">
    <text evidence="3">The sequence shown here is derived from an EMBL/GenBank/DDBJ whole genome shotgun (WGS) entry which is preliminary data.</text>
</comment>
<dbReference type="PANTHER" id="PTHR40254">
    <property type="entry name" value="BLR0577 PROTEIN"/>
    <property type="match status" value="1"/>
</dbReference>
<proteinExistence type="predicted"/>
<dbReference type="Pfam" id="PF13454">
    <property type="entry name" value="NAD_binding_9"/>
    <property type="match status" value="1"/>
</dbReference>
<dbReference type="PROSITE" id="PS51257">
    <property type="entry name" value="PROKAR_LIPOPROTEIN"/>
    <property type="match status" value="1"/>
</dbReference>
<keyword evidence="4" id="KW-1185">Reference proteome</keyword>
<dbReference type="SUPFAM" id="SSF51905">
    <property type="entry name" value="FAD/NAD(P)-binding domain"/>
    <property type="match status" value="2"/>
</dbReference>
<dbReference type="Gene3D" id="3.50.50.60">
    <property type="entry name" value="FAD/NAD(P)-binding domain"/>
    <property type="match status" value="1"/>
</dbReference>
<dbReference type="InterPro" id="IPR052189">
    <property type="entry name" value="L-asp_N-monooxygenase_NS-form"/>
</dbReference>
<gene>
    <name evidence="3" type="ORF">PsB1_0097</name>
</gene>
<protein>
    <submittedName>
        <fullName evidence="3">Pyridine nucleotide-disulfide oxidoreductase</fullName>
    </submittedName>
</protein>
<reference evidence="3" key="2">
    <citation type="journal article" date="2023" name="ISME Commun">
        <title>Characterization of a bloom-associated alphaproteobacterial lineage, 'Candidatus Phycosocius': insights into freshwater algal-bacterial interactions.</title>
        <authorList>
            <person name="Tanabe Y."/>
            <person name="Yamaguchi H."/>
            <person name="Yoshida M."/>
            <person name="Kai A."/>
            <person name="Okazaki Y."/>
        </authorList>
    </citation>
    <scope>NUCLEOTIDE SEQUENCE</scope>
    <source>
        <strain evidence="3">BOTRYCO-1</strain>
    </source>
</reference>
<reference evidence="3" key="1">
    <citation type="submission" date="2021-05" db="EMBL/GenBank/DDBJ databases">
        <authorList>
            <person name="Tanabe Y."/>
        </authorList>
    </citation>
    <scope>NUCLEOTIDE SEQUENCE</scope>
    <source>
        <strain evidence="3">BOTRYCO-1</strain>
    </source>
</reference>
<evidence type="ECO:0000313" key="3">
    <source>
        <dbReference type="EMBL" id="GIU65943.1"/>
    </source>
</evidence>
<evidence type="ECO:0000259" key="2">
    <source>
        <dbReference type="Pfam" id="PF13454"/>
    </source>
</evidence>
<accession>A0ABQ4PT89</accession>
<keyword evidence="1" id="KW-0472">Membrane</keyword>
<dbReference type="InterPro" id="IPR036188">
    <property type="entry name" value="FAD/NAD-bd_sf"/>
</dbReference>
<dbReference type="EMBL" id="BPFZ01000001">
    <property type="protein sequence ID" value="GIU65943.1"/>
    <property type="molecule type" value="Genomic_DNA"/>
</dbReference>
<organism evidence="3 4">
    <name type="scientific">Candidatus Phycosocius spiralis</name>
    <dbReference type="NCBI Taxonomy" id="2815099"/>
    <lineage>
        <taxon>Bacteria</taxon>
        <taxon>Pseudomonadati</taxon>
        <taxon>Pseudomonadota</taxon>
        <taxon>Alphaproteobacteria</taxon>
        <taxon>Caulobacterales</taxon>
        <taxon>Caulobacterales incertae sedis</taxon>
        <taxon>Candidatus Phycosocius</taxon>
    </lineage>
</organism>
<name>A0ABQ4PT89_9PROT</name>
<dbReference type="PANTHER" id="PTHR40254:SF1">
    <property type="entry name" value="BLR0577 PROTEIN"/>
    <property type="match status" value="1"/>
</dbReference>
<feature type="transmembrane region" description="Helical" evidence="1">
    <location>
        <begin position="12"/>
        <end position="30"/>
    </location>
</feature>
<dbReference type="Proteomes" id="UP001161064">
    <property type="component" value="Unassembled WGS sequence"/>
</dbReference>
<dbReference type="InterPro" id="IPR038732">
    <property type="entry name" value="HpyO/CreE_NAD-binding"/>
</dbReference>
<keyword evidence="1" id="KW-0812">Transmembrane</keyword>